<comment type="similarity">
    <text evidence="1">Belongs to the aldolase class II family.</text>
</comment>
<keyword evidence="5" id="KW-1185">Reference proteome</keyword>
<dbReference type="SUPFAM" id="SSF53639">
    <property type="entry name" value="AraD/HMP-PK domain-like"/>
    <property type="match status" value="1"/>
</dbReference>
<sequence>MGRETQQLEKAPGSQGAGMSEAEWQTRVELAACYRLAAHYRMTDIIYTHITARVPGEDGHFLINPYGLMWEEITASSLVKVDVDGNKVSDSPYRVNPAGFTIHSAVHRGRHDAAWVMHTHTRSGVAVSCLAEGLLPTNQIALQFYGRIGYHDFEGIALDLDERERVVASLGSNVALILRNHGLLTVGASAAHMFSKMFYLDKACEIQESALAMGRPLQSVDAAIAQRVVSQYDELDQDDSEIGLEWKAHLRLLERLDPGYRS</sequence>
<dbReference type="InterPro" id="IPR001303">
    <property type="entry name" value="Aldolase_II/adducin_N"/>
</dbReference>
<evidence type="ECO:0000259" key="3">
    <source>
        <dbReference type="SMART" id="SM01007"/>
    </source>
</evidence>
<evidence type="ECO:0000313" key="4">
    <source>
        <dbReference type="EMBL" id="MCJ1960470.1"/>
    </source>
</evidence>
<dbReference type="PANTHER" id="PTHR10672">
    <property type="entry name" value="ADDUCIN"/>
    <property type="match status" value="1"/>
</dbReference>
<name>A0ABT0ABA5_9SPHN</name>
<dbReference type="Pfam" id="PF00596">
    <property type="entry name" value="Aldolase_II"/>
    <property type="match status" value="1"/>
</dbReference>
<reference evidence="4" key="1">
    <citation type="submission" date="2022-03" db="EMBL/GenBank/DDBJ databases">
        <title>Identification of a novel bacterium isolated from mangrove sediments.</title>
        <authorList>
            <person name="Pan X."/>
        </authorList>
    </citation>
    <scope>NUCLEOTIDE SEQUENCE</scope>
    <source>
        <strain evidence="4">B2637</strain>
    </source>
</reference>
<dbReference type="EMBL" id="JALHAT010000008">
    <property type="protein sequence ID" value="MCJ1960470.1"/>
    <property type="molecule type" value="Genomic_DNA"/>
</dbReference>
<dbReference type="SMART" id="SM01007">
    <property type="entry name" value="Aldolase_II"/>
    <property type="match status" value="1"/>
</dbReference>
<dbReference type="InterPro" id="IPR051017">
    <property type="entry name" value="Aldolase-II_Adducin_sf"/>
</dbReference>
<dbReference type="InterPro" id="IPR036409">
    <property type="entry name" value="Aldolase_II/adducin_N_sf"/>
</dbReference>
<feature type="domain" description="Class II aldolase/adducin N-terminal" evidence="3">
    <location>
        <begin position="28"/>
        <end position="208"/>
    </location>
</feature>
<evidence type="ECO:0000313" key="5">
    <source>
        <dbReference type="Proteomes" id="UP001162802"/>
    </source>
</evidence>
<dbReference type="RefSeq" id="WP_226632844.1">
    <property type="nucleotide sequence ID" value="NZ_JALHAT010000008.1"/>
</dbReference>
<accession>A0ABT0ABA5</accession>
<dbReference type="Proteomes" id="UP001162802">
    <property type="component" value="Unassembled WGS sequence"/>
</dbReference>
<dbReference type="PANTHER" id="PTHR10672:SF3">
    <property type="entry name" value="PROTEIN HU-LI TAI SHAO"/>
    <property type="match status" value="1"/>
</dbReference>
<evidence type="ECO:0000256" key="2">
    <source>
        <dbReference type="SAM" id="MobiDB-lite"/>
    </source>
</evidence>
<organism evidence="4 5">
    <name type="scientific">Novosphingobium mangrovi</name>
    <name type="common">ex Hu et al. 2023</name>
    <dbReference type="NCBI Taxonomy" id="2930094"/>
    <lineage>
        <taxon>Bacteria</taxon>
        <taxon>Pseudomonadati</taxon>
        <taxon>Pseudomonadota</taxon>
        <taxon>Alphaproteobacteria</taxon>
        <taxon>Sphingomonadales</taxon>
        <taxon>Sphingomonadaceae</taxon>
        <taxon>Novosphingobium</taxon>
    </lineage>
</organism>
<protein>
    <submittedName>
        <fullName evidence="4">Class II aldolase/adducin family protein</fullName>
    </submittedName>
</protein>
<evidence type="ECO:0000256" key="1">
    <source>
        <dbReference type="ARBA" id="ARBA00037961"/>
    </source>
</evidence>
<comment type="caution">
    <text evidence="4">The sequence shown here is derived from an EMBL/GenBank/DDBJ whole genome shotgun (WGS) entry which is preliminary data.</text>
</comment>
<dbReference type="Gene3D" id="3.40.225.10">
    <property type="entry name" value="Class II aldolase/adducin N-terminal domain"/>
    <property type="match status" value="1"/>
</dbReference>
<feature type="region of interest" description="Disordered" evidence="2">
    <location>
        <begin position="1"/>
        <end position="21"/>
    </location>
</feature>
<dbReference type="NCBIfam" id="NF005451">
    <property type="entry name" value="PRK07044.1"/>
    <property type="match status" value="1"/>
</dbReference>
<proteinExistence type="inferred from homology"/>
<gene>
    <name evidence="4" type="ORF">MTR65_07255</name>
</gene>